<reference evidence="1 2" key="1">
    <citation type="journal article" date="2016" name="Mol. Biol. Evol.">
        <title>Comparative Genomics of Early-Diverging Mushroom-Forming Fungi Provides Insights into the Origins of Lignocellulose Decay Capabilities.</title>
        <authorList>
            <person name="Nagy L.G."/>
            <person name="Riley R."/>
            <person name="Tritt A."/>
            <person name="Adam C."/>
            <person name="Daum C."/>
            <person name="Floudas D."/>
            <person name="Sun H."/>
            <person name="Yadav J.S."/>
            <person name="Pangilinan J."/>
            <person name="Larsson K.H."/>
            <person name="Matsuura K."/>
            <person name="Barry K."/>
            <person name="Labutti K."/>
            <person name="Kuo R."/>
            <person name="Ohm R.A."/>
            <person name="Bhattacharya S.S."/>
            <person name="Shirouzu T."/>
            <person name="Yoshinaga Y."/>
            <person name="Martin F.M."/>
            <person name="Grigoriev I.V."/>
            <person name="Hibbett D.S."/>
        </authorList>
    </citation>
    <scope>NUCLEOTIDE SEQUENCE [LARGE SCALE GENOMIC DNA]</scope>
    <source>
        <strain evidence="1 2">L-15889</strain>
    </source>
</reference>
<dbReference type="EMBL" id="KV429084">
    <property type="protein sequence ID" value="KZT66738.1"/>
    <property type="molecule type" value="Genomic_DNA"/>
</dbReference>
<protein>
    <submittedName>
        <fullName evidence="1">Uncharacterized protein</fullName>
    </submittedName>
</protein>
<accession>A0A165NAT3</accession>
<keyword evidence="2" id="KW-1185">Reference proteome</keyword>
<evidence type="ECO:0000313" key="1">
    <source>
        <dbReference type="EMBL" id="KZT66738.1"/>
    </source>
</evidence>
<organism evidence="1 2">
    <name type="scientific">Daedalea quercina L-15889</name>
    <dbReference type="NCBI Taxonomy" id="1314783"/>
    <lineage>
        <taxon>Eukaryota</taxon>
        <taxon>Fungi</taxon>
        <taxon>Dikarya</taxon>
        <taxon>Basidiomycota</taxon>
        <taxon>Agaricomycotina</taxon>
        <taxon>Agaricomycetes</taxon>
        <taxon>Polyporales</taxon>
        <taxon>Fomitopsis</taxon>
    </lineage>
</organism>
<name>A0A165NAT3_9APHY</name>
<gene>
    <name evidence="1" type="ORF">DAEQUDRAFT_437204</name>
</gene>
<dbReference type="AlphaFoldDB" id="A0A165NAT3"/>
<dbReference type="Proteomes" id="UP000076727">
    <property type="component" value="Unassembled WGS sequence"/>
</dbReference>
<evidence type="ECO:0000313" key="2">
    <source>
        <dbReference type="Proteomes" id="UP000076727"/>
    </source>
</evidence>
<sequence length="151" mass="16675">MPVYLAAFRIIRSVSESGHRTQNHSRRDPAIPSSLSRTVPIHSLNLLFSVAGIRYFLDVYAASGLATTVCTTRAQGSRMRTDLDWQKAVSIHPFTRRCCRLEDAPNHTFEVWNPSRQLISVTMEVGGKDHGLLVLSELLSCSTCASASATQ</sequence>
<proteinExistence type="predicted"/>